<dbReference type="Proteomes" id="UP000046393">
    <property type="component" value="Unplaced"/>
</dbReference>
<reference evidence="13" key="1">
    <citation type="submission" date="2017-02" db="UniProtKB">
        <authorList>
            <consortium name="WormBaseParasite"/>
        </authorList>
    </citation>
    <scope>IDENTIFICATION</scope>
</reference>
<dbReference type="PANTHER" id="PTHR46065">
    <property type="entry name" value="E3 UBIQUITIN-PROTEIN LIGASE MARCH 2/3 FAMILY MEMBER"/>
    <property type="match status" value="1"/>
</dbReference>
<evidence type="ECO:0000256" key="8">
    <source>
        <dbReference type="ARBA" id="ARBA00022989"/>
    </source>
</evidence>
<evidence type="ECO:0000256" key="6">
    <source>
        <dbReference type="ARBA" id="ARBA00022786"/>
    </source>
</evidence>
<dbReference type="GO" id="GO:0008270">
    <property type="term" value="F:zinc ion binding"/>
    <property type="evidence" value="ECO:0007669"/>
    <property type="project" value="UniProtKB-KW"/>
</dbReference>
<evidence type="ECO:0000256" key="4">
    <source>
        <dbReference type="ARBA" id="ARBA00022723"/>
    </source>
</evidence>
<evidence type="ECO:0000259" key="11">
    <source>
        <dbReference type="PROSITE" id="PS51292"/>
    </source>
</evidence>
<dbReference type="Gene3D" id="3.30.40.10">
    <property type="entry name" value="Zinc/RING finger domain, C3HC4 (zinc finger)"/>
    <property type="match status" value="1"/>
</dbReference>
<dbReference type="InterPro" id="IPR013083">
    <property type="entry name" value="Znf_RING/FYVE/PHD"/>
</dbReference>
<keyword evidence="7" id="KW-0862">Zinc</keyword>
<dbReference type="AlphaFoldDB" id="A0A0N5AYR5"/>
<evidence type="ECO:0000256" key="2">
    <source>
        <dbReference type="ARBA" id="ARBA00022679"/>
    </source>
</evidence>
<name>A0A0N5AYR5_9BILA</name>
<keyword evidence="9 10" id="KW-0472">Membrane</keyword>
<keyword evidence="3 10" id="KW-0812">Transmembrane</keyword>
<sequence length="243" mass="28109">MEADSWGLVKCKDVYSNSGMVAALAVFNDEADLQQEPHKNAPLRCGKSCKFCYCDDPDGGWLCPCKCSGSIKWVHCSCFARWLDNAPLLHKVQCTVCKYVYKKRWRLKPYSQWCAPDFTSVKIDVFRTILDGFFTYKLFNTCRNFLRGRRSVLAVLASLSFWRMLESVANFLEAKFGRLIRFAVSDPSAFIILFLTYVSPLMIFGAVLAWKLQKAIEREERSERRRAKISKMLHHEQEKKKAN</sequence>
<keyword evidence="5" id="KW-0863">Zinc-finger</keyword>
<evidence type="ECO:0000256" key="7">
    <source>
        <dbReference type="ARBA" id="ARBA00022833"/>
    </source>
</evidence>
<dbReference type="PROSITE" id="PS51292">
    <property type="entry name" value="ZF_RING_CH"/>
    <property type="match status" value="1"/>
</dbReference>
<dbReference type="Pfam" id="PF15086">
    <property type="entry name" value="UPF0542"/>
    <property type="match status" value="1"/>
</dbReference>
<evidence type="ECO:0000256" key="3">
    <source>
        <dbReference type="ARBA" id="ARBA00022692"/>
    </source>
</evidence>
<dbReference type="STRING" id="451379.A0A0N5AYR5"/>
<evidence type="ECO:0000313" key="12">
    <source>
        <dbReference type="Proteomes" id="UP000046393"/>
    </source>
</evidence>
<comment type="subcellular location">
    <subcellularLocation>
        <location evidence="1">Membrane</location>
        <topology evidence="1">Multi-pass membrane protein</topology>
    </subcellularLocation>
</comment>
<feature type="domain" description="RING-CH-type" evidence="11">
    <location>
        <begin position="41"/>
        <end position="104"/>
    </location>
</feature>
<evidence type="ECO:0000256" key="5">
    <source>
        <dbReference type="ARBA" id="ARBA00022771"/>
    </source>
</evidence>
<feature type="transmembrane region" description="Helical" evidence="10">
    <location>
        <begin position="189"/>
        <end position="210"/>
    </location>
</feature>
<dbReference type="WBParaSite" id="SMUV_0001011501-mRNA-1">
    <property type="protein sequence ID" value="SMUV_0001011501-mRNA-1"/>
    <property type="gene ID" value="SMUV_0001011501"/>
</dbReference>
<evidence type="ECO:0000256" key="10">
    <source>
        <dbReference type="SAM" id="Phobius"/>
    </source>
</evidence>
<protein>
    <submittedName>
        <fullName evidence="13">Small integral membrane protein 15</fullName>
    </submittedName>
</protein>
<keyword evidence="2" id="KW-0808">Transferase</keyword>
<dbReference type="SUPFAM" id="SSF57850">
    <property type="entry name" value="RING/U-box"/>
    <property type="match status" value="1"/>
</dbReference>
<dbReference type="InterPro" id="IPR027877">
    <property type="entry name" value="Smim15"/>
</dbReference>
<dbReference type="PANTHER" id="PTHR46065:SF3">
    <property type="entry name" value="FI20425P1"/>
    <property type="match status" value="1"/>
</dbReference>
<dbReference type="SMART" id="SM00744">
    <property type="entry name" value="RINGv"/>
    <property type="match status" value="1"/>
</dbReference>
<evidence type="ECO:0000256" key="1">
    <source>
        <dbReference type="ARBA" id="ARBA00004141"/>
    </source>
</evidence>
<keyword evidence="12" id="KW-1185">Reference proteome</keyword>
<keyword evidence="8 10" id="KW-1133">Transmembrane helix</keyword>
<keyword evidence="4" id="KW-0479">Metal-binding</keyword>
<evidence type="ECO:0000313" key="13">
    <source>
        <dbReference type="WBParaSite" id="SMUV_0001011501-mRNA-1"/>
    </source>
</evidence>
<dbReference type="Pfam" id="PF12906">
    <property type="entry name" value="RINGv"/>
    <property type="match status" value="1"/>
</dbReference>
<evidence type="ECO:0000256" key="9">
    <source>
        <dbReference type="ARBA" id="ARBA00023136"/>
    </source>
</evidence>
<accession>A0A0N5AYR5</accession>
<dbReference type="InterPro" id="IPR011016">
    <property type="entry name" value="Znf_RING-CH"/>
</dbReference>
<keyword evidence="6" id="KW-0833">Ubl conjugation pathway</keyword>
<proteinExistence type="predicted"/>
<organism evidence="12 13">
    <name type="scientific">Syphacia muris</name>
    <dbReference type="NCBI Taxonomy" id="451379"/>
    <lineage>
        <taxon>Eukaryota</taxon>
        <taxon>Metazoa</taxon>
        <taxon>Ecdysozoa</taxon>
        <taxon>Nematoda</taxon>
        <taxon>Chromadorea</taxon>
        <taxon>Rhabditida</taxon>
        <taxon>Spirurina</taxon>
        <taxon>Oxyuridomorpha</taxon>
        <taxon>Oxyuroidea</taxon>
        <taxon>Oxyuridae</taxon>
        <taxon>Syphacia</taxon>
    </lineage>
</organism>
<dbReference type="GO" id="GO:0016740">
    <property type="term" value="F:transferase activity"/>
    <property type="evidence" value="ECO:0007669"/>
    <property type="project" value="UniProtKB-KW"/>
</dbReference>
<dbReference type="GO" id="GO:0016020">
    <property type="term" value="C:membrane"/>
    <property type="evidence" value="ECO:0007669"/>
    <property type="project" value="UniProtKB-SubCell"/>
</dbReference>